<keyword evidence="2" id="KW-0539">Nucleus</keyword>
<dbReference type="Pfam" id="PF04082">
    <property type="entry name" value="Fungal_trans"/>
    <property type="match status" value="1"/>
</dbReference>
<evidence type="ECO:0000256" key="3">
    <source>
        <dbReference type="SAM" id="MobiDB-lite"/>
    </source>
</evidence>
<feature type="compositionally biased region" description="Basic and acidic residues" evidence="3">
    <location>
        <begin position="1"/>
        <end position="18"/>
    </location>
</feature>
<dbReference type="GO" id="GO:0008270">
    <property type="term" value="F:zinc ion binding"/>
    <property type="evidence" value="ECO:0007669"/>
    <property type="project" value="InterPro"/>
</dbReference>
<evidence type="ECO:0000256" key="2">
    <source>
        <dbReference type="ARBA" id="ARBA00023242"/>
    </source>
</evidence>
<dbReference type="EMBL" id="RSCE01000012">
    <property type="protein sequence ID" value="RSH78696.1"/>
    <property type="molecule type" value="Genomic_DNA"/>
</dbReference>
<dbReference type="GO" id="GO:0003677">
    <property type="term" value="F:DNA binding"/>
    <property type="evidence" value="ECO:0007669"/>
    <property type="project" value="InterPro"/>
</dbReference>
<evidence type="ECO:0000259" key="4">
    <source>
        <dbReference type="Pfam" id="PF04082"/>
    </source>
</evidence>
<comment type="subcellular location">
    <subcellularLocation>
        <location evidence="1">Nucleus</location>
    </subcellularLocation>
</comment>
<name>A0A427XIN0_9TREE</name>
<dbReference type="Proteomes" id="UP000279236">
    <property type="component" value="Unassembled WGS sequence"/>
</dbReference>
<dbReference type="GO" id="GO:0005634">
    <property type="term" value="C:nucleus"/>
    <property type="evidence" value="ECO:0007669"/>
    <property type="project" value="UniProtKB-SubCell"/>
</dbReference>
<sequence length="628" mass="69854">MEQEPVHNVDVPEDRLPLDDDEADAATTLELSPGHLYEAESPESDSVYDSDAYHSTSMSSHAGGPSQSPVVLSLTEPTCPIQLPPVINSRPDRHLIAVYRKAVRRDILAQLPSVAVGQALIQFDMDNVAWMHCCYHGPTFKRETDLFWAALGSDDVEINWSFLALLFGVLMGHTTYLPPSTFSYLFPSYKRLELITQWFEACTMCLNEGNWMRSHSLYAVQCVAVITSAANHIGKADLYFTLLGSAVRIAQSLRLHQLGPDSEVTYRSKNPRVIIEREVRKRTWYQLVYQDAFHVAFNGACSVNRAQFNTAPPLHVIENKLELGVEEAEVSYDIPTTDSHVCQLYKLALQVNRAYSSTDHMSPMSYEALLEIDHDLHTVQEEAPEWMRDEKFVLGPNAPAWADWQRKAYILSAAHKVIVLHRPFLGRAFRGDPRYARSRATVLVHAVAACLILLLDESHRTDYLSVVKATTTVRETLVILHDLADFSIIAKKGYLVISPLIEDSAQLTDAGSVVTVKDRNDFLGRTEGELKRALDMFRRGDQDVGPPPAPASAFEPYRAAGAATAQTLGAMVGTGGGELLVPPFRPAAAGTHLEPGALAEVWDPFLWTSQVNLESLELDLDAVDWDNF</sequence>
<dbReference type="GeneID" id="39586968"/>
<evidence type="ECO:0000313" key="5">
    <source>
        <dbReference type="EMBL" id="RSH78696.1"/>
    </source>
</evidence>
<accession>A0A427XIN0</accession>
<dbReference type="AlphaFoldDB" id="A0A427XIN0"/>
<dbReference type="OrthoDB" id="3364175at2759"/>
<dbReference type="STRING" id="105984.A0A427XIN0"/>
<organism evidence="5 6">
    <name type="scientific">Apiotrichum porosum</name>
    <dbReference type="NCBI Taxonomy" id="105984"/>
    <lineage>
        <taxon>Eukaryota</taxon>
        <taxon>Fungi</taxon>
        <taxon>Dikarya</taxon>
        <taxon>Basidiomycota</taxon>
        <taxon>Agaricomycotina</taxon>
        <taxon>Tremellomycetes</taxon>
        <taxon>Trichosporonales</taxon>
        <taxon>Trichosporonaceae</taxon>
        <taxon>Apiotrichum</taxon>
    </lineage>
</organism>
<feature type="compositionally biased region" description="Polar residues" evidence="3">
    <location>
        <begin position="53"/>
        <end position="69"/>
    </location>
</feature>
<dbReference type="InterPro" id="IPR050613">
    <property type="entry name" value="Sec_Metabolite_Reg"/>
</dbReference>
<keyword evidence="6" id="KW-1185">Reference proteome</keyword>
<dbReference type="CDD" id="cd12148">
    <property type="entry name" value="fungal_TF_MHR"/>
    <property type="match status" value="1"/>
</dbReference>
<protein>
    <recommendedName>
        <fullName evidence="4">Xylanolytic transcriptional activator regulatory domain-containing protein</fullName>
    </recommendedName>
</protein>
<comment type="caution">
    <text evidence="5">The sequence shown here is derived from an EMBL/GenBank/DDBJ whole genome shotgun (WGS) entry which is preliminary data.</text>
</comment>
<evidence type="ECO:0000256" key="1">
    <source>
        <dbReference type="ARBA" id="ARBA00004123"/>
    </source>
</evidence>
<gene>
    <name evidence="5" type="ORF">EHS24_002425</name>
</gene>
<dbReference type="RefSeq" id="XP_028473843.1">
    <property type="nucleotide sequence ID" value="XM_028618165.1"/>
</dbReference>
<dbReference type="PANTHER" id="PTHR31001:SF76">
    <property type="entry name" value="ZN(2)-C6 FUNGAL-TYPE DOMAIN-CONTAINING PROTEIN"/>
    <property type="match status" value="1"/>
</dbReference>
<dbReference type="InterPro" id="IPR007219">
    <property type="entry name" value="XnlR_reg_dom"/>
</dbReference>
<feature type="domain" description="Xylanolytic transcriptional activator regulatory" evidence="4">
    <location>
        <begin position="211"/>
        <end position="302"/>
    </location>
</feature>
<feature type="region of interest" description="Disordered" evidence="3">
    <location>
        <begin position="1"/>
        <end position="69"/>
    </location>
</feature>
<dbReference type="GO" id="GO:0006351">
    <property type="term" value="P:DNA-templated transcription"/>
    <property type="evidence" value="ECO:0007669"/>
    <property type="project" value="InterPro"/>
</dbReference>
<evidence type="ECO:0000313" key="6">
    <source>
        <dbReference type="Proteomes" id="UP000279236"/>
    </source>
</evidence>
<proteinExistence type="predicted"/>
<dbReference type="PANTHER" id="PTHR31001">
    <property type="entry name" value="UNCHARACTERIZED TRANSCRIPTIONAL REGULATORY PROTEIN"/>
    <property type="match status" value="1"/>
</dbReference>
<reference evidence="5 6" key="1">
    <citation type="submission" date="2018-11" db="EMBL/GenBank/DDBJ databases">
        <title>Genome sequence of Apiotrichum porosum DSM 27194.</title>
        <authorList>
            <person name="Aliyu H."/>
            <person name="Gorte O."/>
            <person name="Ochsenreither K."/>
        </authorList>
    </citation>
    <scope>NUCLEOTIDE SEQUENCE [LARGE SCALE GENOMIC DNA]</scope>
    <source>
        <strain evidence="5 6">DSM 27194</strain>
    </source>
</reference>